<reference evidence="1 2" key="1">
    <citation type="submission" date="2024-04" db="EMBL/GenBank/DDBJ databases">
        <title>Aurantiacibacter sp. DGU6 16S ribosomal RNA gene Genome sequencing and assembly.</title>
        <authorList>
            <person name="Park S."/>
        </authorList>
    </citation>
    <scope>NUCLEOTIDE SEQUENCE [LARGE SCALE GENOMIC DNA]</scope>
    <source>
        <strain evidence="1 2">DGU6</strain>
    </source>
</reference>
<comment type="caution">
    <text evidence="1">The sequence shown here is derived from an EMBL/GenBank/DDBJ whole genome shotgun (WGS) entry which is preliminary data.</text>
</comment>
<keyword evidence="2" id="KW-1185">Reference proteome</keyword>
<accession>A0ABU9ICY4</accession>
<dbReference type="EMBL" id="JBBYHV010000001">
    <property type="protein sequence ID" value="MEL1250295.1"/>
    <property type="molecule type" value="Genomic_DNA"/>
</dbReference>
<dbReference type="Gene3D" id="2.30.30.40">
    <property type="entry name" value="SH3 Domains"/>
    <property type="match status" value="1"/>
</dbReference>
<name>A0ABU9ICY4_9SPHN</name>
<dbReference type="RefSeq" id="WP_341672817.1">
    <property type="nucleotide sequence ID" value="NZ_JBBYHV010000001.1"/>
</dbReference>
<evidence type="ECO:0000313" key="1">
    <source>
        <dbReference type="EMBL" id="MEL1250295.1"/>
    </source>
</evidence>
<sequence length="136" mass="14148">MRAVAAIAATALASAPLAAHEPADAQPVMIGHDGLDFDACAGFGVVSGLNPDGDNFLAVRAAPTTQASKMDELREGEEVWFCDGTADQQWIGIVYGSNREPGVDCEVSSPVPNVVPYIGPCRSGWVSARYVTLIAG</sequence>
<evidence type="ECO:0008006" key="3">
    <source>
        <dbReference type="Google" id="ProtNLM"/>
    </source>
</evidence>
<gene>
    <name evidence="1" type="ORF">AAEO60_06385</name>
</gene>
<evidence type="ECO:0000313" key="2">
    <source>
        <dbReference type="Proteomes" id="UP001497045"/>
    </source>
</evidence>
<proteinExistence type="predicted"/>
<organism evidence="1 2">
    <name type="scientific">Aurantiacibacter gilvus</name>
    <dbReference type="NCBI Taxonomy" id="3139141"/>
    <lineage>
        <taxon>Bacteria</taxon>
        <taxon>Pseudomonadati</taxon>
        <taxon>Pseudomonadota</taxon>
        <taxon>Alphaproteobacteria</taxon>
        <taxon>Sphingomonadales</taxon>
        <taxon>Erythrobacteraceae</taxon>
        <taxon>Aurantiacibacter</taxon>
    </lineage>
</organism>
<protein>
    <recommendedName>
        <fullName evidence="3">Integron</fullName>
    </recommendedName>
</protein>
<dbReference type="Proteomes" id="UP001497045">
    <property type="component" value="Unassembled WGS sequence"/>
</dbReference>